<accession>A0A0G4P5H0</accession>
<feature type="transmembrane region" description="Helical" evidence="1">
    <location>
        <begin position="52"/>
        <end position="79"/>
    </location>
</feature>
<evidence type="ECO:0000313" key="2">
    <source>
        <dbReference type="EMBL" id="CRL21571.1"/>
    </source>
</evidence>
<evidence type="ECO:0000256" key="1">
    <source>
        <dbReference type="SAM" id="Phobius"/>
    </source>
</evidence>
<dbReference type="EMBL" id="HG793139">
    <property type="protein sequence ID" value="CRL21571.1"/>
    <property type="molecule type" value="Genomic_DNA"/>
</dbReference>
<feature type="transmembrane region" description="Helical" evidence="1">
    <location>
        <begin position="229"/>
        <end position="247"/>
    </location>
</feature>
<keyword evidence="1" id="KW-0472">Membrane</keyword>
<gene>
    <name evidence="2" type="ORF">PCAMFM013_S006g000111</name>
</gene>
<feature type="transmembrane region" description="Helical" evidence="1">
    <location>
        <begin position="259"/>
        <end position="277"/>
    </location>
</feature>
<evidence type="ECO:0000313" key="3">
    <source>
        <dbReference type="Proteomes" id="UP000053732"/>
    </source>
</evidence>
<protein>
    <submittedName>
        <fullName evidence="2">Str. FM013</fullName>
    </submittedName>
</protein>
<reference evidence="2 3" key="1">
    <citation type="journal article" date="2014" name="Nat. Commun.">
        <title>Multiple recent horizontal transfers of a large genomic region in cheese making fungi.</title>
        <authorList>
            <person name="Cheeseman K."/>
            <person name="Ropars J."/>
            <person name="Renault P."/>
            <person name="Dupont J."/>
            <person name="Gouzy J."/>
            <person name="Branca A."/>
            <person name="Abraham A.L."/>
            <person name="Ceppi M."/>
            <person name="Conseiller E."/>
            <person name="Debuchy R."/>
            <person name="Malagnac F."/>
            <person name="Goarin A."/>
            <person name="Silar P."/>
            <person name="Lacoste S."/>
            <person name="Sallet E."/>
            <person name="Bensimon A."/>
            <person name="Giraud T."/>
            <person name="Brygoo Y."/>
        </authorList>
    </citation>
    <scope>NUCLEOTIDE SEQUENCE [LARGE SCALE GENOMIC DNA]</scope>
    <source>
        <strain evidence="3">FM 013</strain>
    </source>
</reference>
<keyword evidence="1" id="KW-0812">Transmembrane</keyword>
<feature type="transmembrane region" description="Helical" evidence="1">
    <location>
        <begin position="298"/>
        <end position="319"/>
    </location>
</feature>
<organism evidence="2 3">
    <name type="scientific">Penicillium camemberti (strain FM 013)</name>
    <dbReference type="NCBI Taxonomy" id="1429867"/>
    <lineage>
        <taxon>Eukaryota</taxon>
        <taxon>Fungi</taxon>
        <taxon>Dikarya</taxon>
        <taxon>Ascomycota</taxon>
        <taxon>Pezizomycotina</taxon>
        <taxon>Eurotiomycetes</taxon>
        <taxon>Eurotiomycetidae</taxon>
        <taxon>Eurotiales</taxon>
        <taxon>Aspergillaceae</taxon>
        <taxon>Penicillium</taxon>
    </lineage>
</organism>
<proteinExistence type="predicted"/>
<dbReference type="AlphaFoldDB" id="A0A0G4P5H0"/>
<keyword evidence="1" id="KW-1133">Transmembrane helix</keyword>
<feature type="transmembrane region" description="Helical" evidence="1">
    <location>
        <begin position="384"/>
        <end position="405"/>
    </location>
</feature>
<feature type="transmembrane region" description="Helical" evidence="1">
    <location>
        <begin position="426"/>
        <end position="446"/>
    </location>
</feature>
<dbReference type="Proteomes" id="UP000053732">
    <property type="component" value="Unassembled WGS sequence"/>
</dbReference>
<feature type="transmembrane region" description="Helical" evidence="1">
    <location>
        <begin position="183"/>
        <end position="208"/>
    </location>
</feature>
<name>A0A0G4P5H0_PENC3</name>
<sequence>MPRLADLRTGSTDYEYGRIQNNHTASGRRIVADCKFPPIPKKVNTTLKRNTIWGLIGTATFLMIGLMGVAIAFTVMFAVKSPNFRGYNPDSPSPDSPGYALYKNTRFEECYSTPVSTTDCAAVRVALNGSVTDRITGFRDNNVGFISSDPVNDNDSNLISDWCEAISCFNEYKVIPSTPRDLAFLPTVLTSWAASAGFLVGSLVQLWLQQKALYSPENTSCKGLRDIHWYSWPFIIADLCSFVWWWISFGKLVAALESAATPFVIGWVIPWKYAGLFRFHPFSCAFGKNRRGQLVTRWIFYILAVIQWIASCYVAHINLPLHLLSSTVWGQRAPNPSYDCVQSQIDAAPGASTCSATEICSRNWLFVDPLYQFTGQFDHQYSVLAVWLIFSMLTMAALSPVYIMATSFCSRGSSPLSDLRWADPGPIAILSLLSFCEILVGGLLIGDIVARLSFRPYASVTLDWECQAIHVGMSSWRYYIDVHYGQGWRIVKMWFNS</sequence>
<keyword evidence="3" id="KW-1185">Reference proteome</keyword>